<sequence>MKKSLIIILIVLALATILRIVSTLRPTQQVIQDTPEDPLGILPFDSGVTGKVLLGPVCPVMQYPPDPACDDRPYETTVQVISVGSPKSSPFATVKTNKDGEYTLMLPPGKYGLQAIGGNPLPWCATKEITIKPSVILQINLSCDTGIR</sequence>
<protein>
    <recommendedName>
        <fullName evidence="3">Carboxypeptidase regulatory-like domain-containing protein</fullName>
    </recommendedName>
</protein>
<dbReference type="InterPro" id="IPR008969">
    <property type="entry name" value="CarboxyPept-like_regulatory"/>
</dbReference>
<dbReference type="EMBL" id="MFAE01000008">
    <property type="protein sequence ID" value="OGD67157.1"/>
    <property type="molecule type" value="Genomic_DNA"/>
</dbReference>
<name>A0A1F5EIB1_9BACT</name>
<dbReference type="STRING" id="1797582.A2442_02045"/>
<organism evidence="1 2">
    <name type="scientific">Candidatus Campbellbacteria bacterium RIFOXYC2_FULL_35_25</name>
    <dbReference type="NCBI Taxonomy" id="1797582"/>
    <lineage>
        <taxon>Bacteria</taxon>
        <taxon>Candidatus Campbelliibacteriota</taxon>
    </lineage>
</organism>
<accession>A0A1F5EIB1</accession>
<dbReference type="AlphaFoldDB" id="A0A1F5EIB1"/>
<proteinExistence type="predicted"/>
<dbReference type="Proteomes" id="UP000179003">
    <property type="component" value="Unassembled WGS sequence"/>
</dbReference>
<comment type="caution">
    <text evidence="1">The sequence shown here is derived from an EMBL/GenBank/DDBJ whole genome shotgun (WGS) entry which is preliminary data.</text>
</comment>
<evidence type="ECO:0000313" key="1">
    <source>
        <dbReference type="EMBL" id="OGD67157.1"/>
    </source>
</evidence>
<reference evidence="1 2" key="1">
    <citation type="journal article" date="2016" name="Nat. Commun.">
        <title>Thousands of microbial genomes shed light on interconnected biogeochemical processes in an aquifer system.</title>
        <authorList>
            <person name="Anantharaman K."/>
            <person name="Brown C.T."/>
            <person name="Hug L.A."/>
            <person name="Sharon I."/>
            <person name="Castelle C.J."/>
            <person name="Probst A.J."/>
            <person name="Thomas B.C."/>
            <person name="Singh A."/>
            <person name="Wilkins M.J."/>
            <person name="Karaoz U."/>
            <person name="Brodie E.L."/>
            <person name="Williams K.H."/>
            <person name="Hubbard S.S."/>
            <person name="Banfield J.F."/>
        </authorList>
    </citation>
    <scope>NUCLEOTIDE SEQUENCE [LARGE SCALE GENOMIC DNA]</scope>
</reference>
<gene>
    <name evidence="1" type="ORF">A2442_02045</name>
</gene>
<evidence type="ECO:0008006" key="3">
    <source>
        <dbReference type="Google" id="ProtNLM"/>
    </source>
</evidence>
<evidence type="ECO:0000313" key="2">
    <source>
        <dbReference type="Proteomes" id="UP000179003"/>
    </source>
</evidence>
<dbReference type="SUPFAM" id="SSF49464">
    <property type="entry name" value="Carboxypeptidase regulatory domain-like"/>
    <property type="match status" value="1"/>
</dbReference>